<dbReference type="InterPro" id="IPR038128">
    <property type="entry name" value="Gamma_PGA_hydro_sf"/>
</dbReference>
<proteinExistence type="predicted"/>
<dbReference type="InterPro" id="IPR008585">
    <property type="entry name" value="Gamma_PGA_hydro"/>
</dbReference>
<comment type="caution">
    <text evidence="1">The sequence shown here is derived from an EMBL/GenBank/DDBJ whole genome shotgun (WGS) entry which is preliminary data.</text>
</comment>
<dbReference type="Pfam" id="PF05908">
    <property type="entry name" value="Gamma_PGA_hydro"/>
    <property type="match status" value="1"/>
</dbReference>
<reference evidence="1 2" key="1">
    <citation type="submission" date="2018-03" db="EMBL/GenBank/DDBJ databases">
        <title>Draft Genome Sequences of the Obligatory Marine Myxobacteria Enhygromyxa salina SWB005.</title>
        <authorList>
            <person name="Poehlein A."/>
            <person name="Moghaddam J.A."/>
            <person name="Harms H."/>
            <person name="Alanjari M."/>
            <person name="Koenig G.M."/>
            <person name="Daniel R."/>
            <person name="Schaeberle T.F."/>
        </authorList>
    </citation>
    <scope>NUCLEOTIDE SEQUENCE [LARGE SCALE GENOMIC DNA]</scope>
    <source>
        <strain evidence="1 2">SWB005</strain>
    </source>
</reference>
<name>A0A2S9XPF7_9BACT</name>
<evidence type="ECO:0000313" key="2">
    <source>
        <dbReference type="Proteomes" id="UP000237968"/>
    </source>
</evidence>
<accession>A0A2S9XPF7</accession>
<dbReference type="AlphaFoldDB" id="A0A2S9XPF7"/>
<dbReference type="EMBL" id="PVNK01000175">
    <property type="protein sequence ID" value="PRP94746.1"/>
    <property type="molecule type" value="Genomic_DNA"/>
</dbReference>
<gene>
    <name evidence="1" type="ORF">ENSA5_40690</name>
</gene>
<sequence>MKHPIDPQPVLDDSKTVGEIDRRAFFRLIGAAAAPLIVPGCLSEVDEEGHDLIRLRDVNPSVVRSIKVRRARNNQPILGRPEHLSIDDDLAVYLSLGDQCRVVRSNGRVALYTVGDVRSEKGNKRVRMSEAARERLGTSGIFSAKLHTQVVAEGLTDEEAKDQSEFVERLVDDGEQDELVVLAPHGGSIELRTELQAEYMRSRVEALGRPVSSWICLGYKKGGGAFDQWHITSTDLSPNSFPGLDALVDRGPEGAGFTNAVIFHGLSGDNVIVGGGAPMALKDDIRQAIDDAFAALDPPLEIEVTIATGNEGHSGDSTRNVVNWLTKDGVGGIQISSSKAVRLNKTHREAIVDAIIAVLYQPVE</sequence>
<organism evidence="1 2">
    <name type="scientific">Enhygromyxa salina</name>
    <dbReference type="NCBI Taxonomy" id="215803"/>
    <lineage>
        <taxon>Bacteria</taxon>
        <taxon>Pseudomonadati</taxon>
        <taxon>Myxococcota</taxon>
        <taxon>Polyangia</taxon>
        <taxon>Nannocystales</taxon>
        <taxon>Nannocystaceae</taxon>
        <taxon>Enhygromyxa</taxon>
    </lineage>
</organism>
<dbReference type="OrthoDB" id="5513061at2"/>
<dbReference type="Gene3D" id="3.40.630.100">
    <property type="entry name" value="Poly-gamma-glutamate hydrolase, zinc-binding motif"/>
    <property type="match status" value="1"/>
</dbReference>
<dbReference type="Proteomes" id="UP000237968">
    <property type="component" value="Unassembled WGS sequence"/>
</dbReference>
<keyword evidence="2" id="KW-1185">Reference proteome</keyword>
<evidence type="ECO:0000313" key="1">
    <source>
        <dbReference type="EMBL" id="PRP94746.1"/>
    </source>
</evidence>
<protein>
    <submittedName>
        <fullName evidence="1">Uncharacterized protein</fullName>
    </submittedName>
</protein>